<dbReference type="InterPro" id="IPR050300">
    <property type="entry name" value="GDXG_lipolytic_enzyme"/>
</dbReference>
<gene>
    <name evidence="3" type="ORF">FLONG3_10563</name>
</gene>
<dbReference type="InterPro" id="IPR013094">
    <property type="entry name" value="AB_hydrolase_3"/>
</dbReference>
<dbReference type="STRING" id="694270.A0A395RNI4"/>
<protein>
    <recommendedName>
        <fullName evidence="2">Alpha/beta hydrolase fold-3 domain-containing protein</fullName>
    </recommendedName>
</protein>
<feature type="domain" description="Alpha/beta hydrolase fold-3" evidence="2">
    <location>
        <begin position="92"/>
        <end position="314"/>
    </location>
</feature>
<evidence type="ECO:0000313" key="3">
    <source>
        <dbReference type="EMBL" id="RGP61329.1"/>
    </source>
</evidence>
<dbReference type="PANTHER" id="PTHR48081:SF8">
    <property type="entry name" value="ALPHA_BETA HYDROLASE FOLD-3 DOMAIN-CONTAINING PROTEIN-RELATED"/>
    <property type="match status" value="1"/>
</dbReference>
<organism evidence="3 4">
    <name type="scientific">Fusarium longipes</name>
    <dbReference type="NCBI Taxonomy" id="694270"/>
    <lineage>
        <taxon>Eukaryota</taxon>
        <taxon>Fungi</taxon>
        <taxon>Dikarya</taxon>
        <taxon>Ascomycota</taxon>
        <taxon>Pezizomycotina</taxon>
        <taxon>Sordariomycetes</taxon>
        <taxon>Hypocreomycetidae</taxon>
        <taxon>Hypocreales</taxon>
        <taxon>Nectriaceae</taxon>
        <taxon>Fusarium</taxon>
    </lineage>
</organism>
<dbReference type="Pfam" id="PF07859">
    <property type="entry name" value="Abhydrolase_3"/>
    <property type="match status" value="1"/>
</dbReference>
<reference evidence="3 4" key="1">
    <citation type="journal article" date="2018" name="PLoS Pathog.">
        <title>Evolution of structural diversity of trichothecenes, a family of toxins produced by plant pathogenic and entomopathogenic fungi.</title>
        <authorList>
            <person name="Proctor R.H."/>
            <person name="McCormick S.P."/>
            <person name="Kim H.S."/>
            <person name="Cardoza R.E."/>
            <person name="Stanley A.M."/>
            <person name="Lindo L."/>
            <person name="Kelly A."/>
            <person name="Brown D.W."/>
            <person name="Lee T."/>
            <person name="Vaughan M.M."/>
            <person name="Alexander N.J."/>
            <person name="Busman M."/>
            <person name="Gutierrez S."/>
        </authorList>
    </citation>
    <scope>NUCLEOTIDE SEQUENCE [LARGE SCALE GENOMIC DNA]</scope>
    <source>
        <strain evidence="3 4">NRRL 20695</strain>
    </source>
</reference>
<proteinExistence type="predicted"/>
<keyword evidence="1" id="KW-0378">Hydrolase</keyword>
<dbReference type="PANTHER" id="PTHR48081">
    <property type="entry name" value="AB HYDROLASE SUPERFAMILY PROTEIN C4A8.06C"/>
    <property type="match status" value="1"/>
</dbReference>
<name>A0A395RNI4_9HYPO</name>
<accession>A0A395RNI4</accession>
<dbReference type="GO" id="GO:0016787">
    <property type="term" value="F:hydrolase activity"/>
    <property type="evidence" value="ECO:0007669"/>
    <property type="project" value="UniProtKB-KW"/>
</dbReference>
<dbReference type="Gene3D" id="3.40.50.1820">
    <property type="entry name" value="alpha/beta hydrolase"/>
    <property type="match status" value="1"/>
</dbReference>
<dbReference type="Proteomes" id="UP000266234">
    <property type="component" value="Unassembled WGS sequence"/>
</dbReference>
<comment type="caution">
    <text evidence="3">The sequence shown here is derived from an EMBL/GenBank/DDBJ whole genome shotgun (WGS) entry which is preliminary data.</text>
</comment>
<dbReference type="OrthoDB" id="408631at2759"/>
<evidence type="ECO:0000313" key="4">
    <source>
        <dbReference type="Proteomes" id="UP000266234"/>
    </source>
</evidence>
<dbReference type="AlphaFoldDB" id="A0A395RNI4"/>
<evidence type="ECO:0000259" key="2">
    <source>
        <dbReference type="Pfam" id="PF07859"/>
    </source>
</evidence>
<dbReference type="EMBL" id="PXOG01000315">
    <property type="protein sequence ID" value="RGP61329.1"/>
    <property type="molecule type" value="Genomic_DNA"/>
</dbReference>
<dbReference type="InterPro" id="IPR029058">
    <property type="entry name" value="AB_hydrolase_fold"/>
</dbReference>
<evidence type="ECO:0000256" key="1">
    <source>
        <dbReference type="ARBA" id="ARBA00022801"/>
    </source>
</evidence>
<keyword evidence="4" id="KW-1185">Reference proteome</keyword>
<dbReference type="SUPFAM" id="SSF53474">
    <property type="entry name" value="alpha/beta-Hydrolases"/>
    <property type="match status" value="1"/>
</dbReference>
<sequence length="410" mass="45110">MADFTQYGNATAEWLAVTDSRPPMDPSLSLKEMQRITNMHRENLAQSELKRLGNPEIHMKDYTITTRDGFSLEARTYRPPTSDNNARLPIYIHLHGGGYVFGNIASEDAICTAIAIGANVTVVNVNYRHAPDFAYPTAWEDTEDAFHWIHDHIDELLGVPTQVLVGGISAGAQLSAALTLRQNISPDGLSRPKLAGQVLMIPALVHPECYAPILEQIKDPSLSSYVQNANAPLLGKAELDKFTSLLKVQNPDPKDVRLNIGHASTDQVKGMPPTTLGISGLDPFRDEGLLYGKKLAEAGVPTDIHIFSGLPHGFRRFGDQLSETSSAASNITVILKNPSDILPSHSPSQTISLINVAPVRHLPTDAHPSILGRRQRQSLNLEAQRDDTYQPQQLRIRKFSPWTKMFSAPE</sequence>